<evidence type="ECO:0000256" key="33">
    <source>
        <dbReference type="ARBA" id="ARBA00048506"/>
    </source>
</evidence>
<dbReference type="InterPro" id="IPR049900">
    <property type="entry name" value="PKS_mFAS_DH"/>
</dbReference>
<reference evidence="52" key="1">
    <citation type="submission" date="2025-08" db="UniProtKB">
        <authorList>
            <consortium name="RefSeq"/>
        </authorList>
    </citation>
    <scope>IDENTIFICATION</scope>
</reference>
<dbReference type="InterPro" id="IPR057326">
    <property type="entry name" value="KR_dom"/>
</dbReference>
<dbReference type="Pfam" id="PF13602">
    <property type="entry name" value="ADH_zinc_N_2"/>
    <property type="match status" value="1"/>
</dbReference>
<evidence type="ECO:0000256" key="36">
    <source>
        <dbReference type="ARBA" id="ARBA00048691"/>
    </source>
</evidence>
<comment type="catalytic activity">
    <reaction evidence="15">
        <text>(3R)-hydroxyhexadecanoyl-[ACP] = (2E)-hexadecenoyl-[ACP] + H2O</text>
        <dbReference type="Rhea" id="RHEA:41908"/>
        <dbReference type="Rhea" id="RHEA-COMP:9650"/>
        <dbReference type="Rhea" id="RHEA-COMP:9651"/>
        <dbReference type="ChEBI" id="CHEBI:15377"/>
        <dbReference type="ChEBI" id="CHEBI:78480"/>
        <dbReference type="ChEBI" id="CHEBI:78481"/>
    </reaction>
    <physiologicalReaction direction="left-to-right" evidence="15">
        <dbReference type="Rhea" id="RHEA:41909"/>
    </physiologicalReaction>
</comment>
<evidence type="ECO:0000256" key="23">
    <source>
        <dbReference type="ARBA" id="ARBA00047500"/>
    </source>
</evidence>
<comment type="catalytic activity">
    <reaction evidence="40">
        <text>decanoyl-[ACP] + malonyl-[ACP] + H(+) = 3-oxododecanoyl-[ACP] + holo-[ACP] + CO2</text>
        <dbReference type="Rhea" id="RHEA:41868"/>
        <dbReference type="Rhea" id="RHEA-COMP:9623"/>
        <dbReference type="Rhea" id="RHEA-COMP:9640"/>
        <dbReference type="Rhea" id="RHEA-COMP:9641"/>
        <dbReference type="Rhea" id="RHEA-COMP:9685"/>
        <dbReference type="ChEBI" id="CHEBI:15378"/>
        <dbReference type="ChEBI" id="CHEBI:16526"/>
        <dbReference type="ChEBI" id="CHEBI:64479"/>
        <dbReference type="ChEBI" id="CHEBI:78449"/>
        <dbReference type="ChEBI" id="CHEBI:78468"/>
        <dbReference type="ChEBI" id="CHEBI:78469"/>
    </reaction>
    <physiologicalReaction direction="left-to-right" evidence="40">
        <dbReference type="Rhea" id="RHEA:41869"/>
    </physiologicalReaction>
</comment>
<comment type="catalytic activity">
    <reaction evidence="9">
        <text>(3R)-hydroxydodecanoyl-[ACP] = (2E)-dodecenoyl-[ACP] + H2O</text>
        <dbReference type="Rhea" id="RHEA:41876"/>
        <dbReference type="Rhea" id="RHEA-COMP:9642"/>
        <dbReference type="Rhea" id="RHEA-COMP:9643"/>
        <dbReference type="ChEBI" id="CHEBI:15377"/>
        <dbReference type="ChEBI" id="CHEBI:78470"/>
        <dbReference type="ChEBI" id="CHEBI:78472"/>
    </reaction>
    <physiologicalReaction direction="left-to-right" evidence="9">
        <dbReference type="Rhea" id="RHEA:41877"/>
    </physiologicalReaction>
</comment>
<evidence type="ECO:0000256" key="42">
    <source>
        <dbReference type="ARBA" id="ARBA00049263"/>
    </source>
</evidence>
<evidence type="ECO:0000313" key="51">
    <source>
        <dbReference type="Proteomes" id="UP000079169"/>
    </source>
</evidence>
<protein>
    <submittedName>
        <fullName evidence="52">Fatty acid synthase</fullName>
    </submittedName>
</protein>
<dbReference type="GO" id="GO:0004313">
    <property type="term" value="F:[acyl-carrier-protein] S-acetyltransferase activity"/>
    <property type="evidence" value="ECO:0007669"/>
    <property type="project" value="UniProtKB-EC"/>
</dbReference>
<dbReference type="InterPro" id="IPR020806">
    <property type="entry name" value="PKS_PP-bd"/>
</dbReference>
<evidence type="ECO:0000313" key="52">
    <source>
        <dbReference type="RefSeq" id="XP_026678910.1"/>
    </source>
</evidence>
<dbReference type="Gene3D" id="3.40.50.1820">
    <property type="entry name" value="alpha/beta hydrolase"/>
    <property type="match status" value="1"/>
</dbReference>
<comment type="pathway">
    <text evidence="1">Lipid metabolism.</text>
</comment>
<evidence type="ECO:0000256" key="14">
    <source>
        <dbReference type="ARBA" id="ARBA00023399"/>
    </source>
</evidence>
<evidence type="ECO:0000256" key="46">
    <source>
        <dbReference type="ARBA" id="ARBA00049521"/>
    </source>
</evidence>
<comment type="catalytic activity">
    <reaction evidence="20">
        <text>a (3R)-hydroxyacyl-[ACP] + NADP(+) = a 3-oxoacyl-[ACP] + NADPH + H(+)</text>
        <dbReference type="Rhea" id="RHEA:17397"/>
        <dbReference type="Rhea" id="RHEA-COMP:9916"/>
        <dbReference type="Rhea" id="RHEA-COMP:9945"/>
        <dbReference type="ChEBI" id="CHEBI:15378"/>
        <dbReference type="ChEBI" id="CHEBI:57783"/>
        <dbReference type="ChEBI" id="CHEBI:58349"/>
        <dbReference type="ChEBI" id="CHEBI:78776"/>
        <dbReference type="ChEBI" id="CHEBI:78827"/>
        <dbReference type="EC" id="1.1.1.100"/>
    </reaction>
    <physiologicalReaction direction="right-to-left" evidence="20">
        <dbReference type="Rhea" id="RHEA:17399"/>
    </physiologicalReaction>
</comment>
<dbReference type="Proteomes" id="UP000079169">
    <property type="component" value="Unplaced"/>
</dbReference>
<dbReference type="Gene3D" id="1.10.1200.10">
    <property type="entry name" value="ACP-like"/>
    <property type="match status" value="1"/>
</dbReference>
<dbReference type="GO" id="GO:0019171">
    <property type="term" value="F:(3R)-hydroxyacyl-[acyl-carrier-protein] dehydratase activity"/>
    <property type="evidence" value="ECO:0007669"/>
    <property type="project" value="UniProtKB-EC"/>
</dbReference>
<evidence type="ECO:0000256" key="40">
    <source>
        <dbReference type="ARBA" id="ARBA00049109"/>
    </source>
</evidence>
<dbReference type="Pfam" id="PF08659">
    <property type="entry name" value="KR"/>
    <property type="match status" value="1"/>
</dbReference>
<evidence type="ECO:0000256" key="9">
    <source>
        <dbReference type="ARBA" id="ARBA00023351"/>
    </source>
</evidence>
<dbReference type="Gene3D" id="3.30.70.3290">
    <property type="match status" value="1"/>
</dbReference>
<evidence type="ECO:0000256" key="12">
    <source>
        <dbReference type="ARBA" id="ARBA00023394"/>
    </source>
</evidence>
<dbReference type="SUPFAM" id="SSF51735">
    <property type="entry name" value="NAD(P)-binding Rossmann-fold domains"/>
    <property type="match status" value="2"/>
</dbReference>
<evidence type="ECO:0000256" key="21">
    <source>
        <dbReference type="ARBA" id="ARBA00047440"/>
    </source>
</evidence>
<feature type="active site" description="Proton acceptor; for dehydratase activity" evidence="48">
    <location>
        <position position="420"/>
    </location>
</feature>
<dbReference type="GO" id="GO:0006633">
    <property type="term" value="P:fatty acid biosynthetic process"/>
    <property type="evidence" value="ECO:0007669"/>
    <property type="project" value="UniProtKB-UniPathway"/>
</dbReference>
<evidence type="ECO:0000256" key="22">
    <source>
        <dbReference type="ARBA" id="ARBA00047451"/>
    </source>
</evidence>
<dbReference type="SUPFAM" id="SSF52151">
    <property type="entry name" value="FabD/lysophospholipase-like"/>
    <property type="match status" value="1"/>
</dbReference>
<dbReference type="SUPFAM" id="SSF50129">
    <property type="entry name" value="GroES-like"/>
    <property type="match status" value="1"/>
</dbReference>
<comment type="catalytic activity">
    <reaction evidence="8">
        <text>(3R)-hydroxyoctanoyl-[ACP] = (2E)-octenoyl-[ACP] + H2O</text>
        <dbReference type="Rhea" id="RHEA:41844"/>
        <dbReference type="Rhea" id="RHEA-COMP:9634"/>
        <dbReference type="Rhea" id="RHEA-COMP:9635"/>
        <dbReference type="ChEBI" id="CHEBI:15377"/>
        <dbReference type="ChEBI" id="CHEBI:78461"/>
        <dbReference type="ChEBI" id="CHEBI:78462"/>
    </reaction>
    <physiologicalReaction direction="left-to-right" evidence="8">
        <dbReference type="Rhea" id="RHEA:41845"/>
    </physiologicalReaction>
</comment>
<feature type="domain" description="PKS/mFAS DH" evidence="50">
    <location>
        <begin position="383"/>
        <end position="652"/>
    </location>
</feature>
<dbReference type="GO" id="GO:0031177">
    <property type="term" value="F:phosphopantetheine binding"/>
    <property type="evidence" value="ECO:0007669"/>
    <property type="project" value="InterPro"/>
</dbReference>
<dbReference type="FunFam" id="3.40.50.720:FF:000209">
    <property type="entry name" value="Polyketide synthase Pks12"/>
    <property type="match status" value="1"/>
</dbReference>
<evidence type="ECO:0000256" key="38">
    <source>
        <dbReference type="ARBA" id="ARBA00048935"/>
    </source>
</evidence>
<dbReference type="GO" id="GO:0004315">
    <property type="term" value="F:3-oxoacyl-[acyl-carrier-protein] synthase activity"/>
    <property type="evidence" value="ECO:0007669"/>
    <property type="project" value="UniProtKB-EC"/>
</dbReference>
<comment type="catalytic activity">
    <reaction evidence="35">
        <text>a 2,3-saturated acyl-[ACP] + NADP(+) = a (2E)-enoyl-[ACP] + NADPH + H(+)</text>
        <dbReference type="Rhea" id="RHEA:22564"/>
        <dbReference type="Rhea" id="RHEA-COMP:9925"/>
        <dbReference type="Rhea" id="RHEA-COMP:9926"/>
        <dbReference type="ChEBI" id="CHEBI:15378"/>
        <dbReference type="ChEBI" id="CHEBI:57783"/>
        <dbReference type="ChEBI" id="CHEBI:58349"/>
        <dbReference type="ChEBI" id="CHEBI:78784"/>
        <dbReference type="ChEBI" id="CHEBI:78785"/>
        <dbReference type="EC" id="1.3.1.39"/>
    </reaction>
    <physiologicalReaction direction="right-to-left" evidence="35">
        <dbReference type="Rhea" id="RHEA:22566"/>
    </physiologicalReaction>
</comment>
<dbReference type="InterPro" id="IPR049391">
    <property type="entry name" value="FAS_pseudo-KR"/>
</dbReference>
<evidence type="ECO:0000256" key="11">
    <source>
        <dbReference type="ARBA" id="ARBA00023388"/>
    </source>
</evidence>
<comment type="catalytic activity">
    <reaction evidence="33">
        <text>a fatty acyl-[ACP] + malonyl-[ACP] + H(+) = a 3-oxoacyl-[ACP] + holo-[ACP] + CO2</text>
        <dbReference type="Rhea" id="RHEA:22836"/>
        <dbReference type="Rhea" id="RHEA-COMP:9623"/>
        <dbReference type="Rhea" id="RHEA-COMP:9685"/>
        <dbReference type="Rhea" id="RHEA-COMP:9916"/>
        <dbReference type="Rhea" id="RHEA-COMP:14125"/>
        <dbReference type="ChEBI" id="CHEBI:15378"/>
        <dbReference type="ChEBI" id="CHEBI:16526"/>
        <dbReference type="ChEBI" id="CHEBI:64479"/>
        <dbReference type="ChEBI" id="CHEBI:78449"/>
        <dbReference type="ChEBI" id="CHEBI:78776"/>
        <dbReference type="ChEBI" id="CHEBI:138651"/>
        <dbReference type="EC" id="2.3.1.41"/>
    </reaction>
    <physiologicalReaction direction="left-to-right" evidence="33">
        <dbReference type="Rhea" id="RHEA:22837"/>
    </physiologicalReaction>
</comment>
<dbReference type="SMART" id="SM00822">
    <property type="entry name" value="PKS_KR"/>
    <property type="match status" value="1"/>
</dbReference>
<comment type="catalytic activity">
    <reaction evidence="24">
        <text>dodecanoyl-[ACP] + malonyl-[ACP] + H(+) = 3-oxotetradecanoyl-[ACP] + holo-[ACP] + CO2</text>
        <dbReference type="Rhea" id="RHEA:41884"/>
        <dbReference type="Rhea" id="RHEA-COMP:9623"/>
        <dbReference type="Rhea" id="RHEA-COMP:9644"/>
        <dbReference type="Rhea" id="RHEA-COMP:9645"/>
        <dbReference type="Rhea" id="RHEA-COMP:9685"/>
        <dbReference type="ChEBI" id="CHEBI:15378"/>
        <dbReference type="ChEBI" id="CHEBI:16526"/>
        <dbReference type="ChEBI" id="CHEBI:64479"/>
        <dbReference type="ChEBI" id="CHEBI:65264"/>
        <dbReference type="ChEBI" id="CHEBI:78449"/>
        <dbReference type="ChEBI" id="CHEBI:78473"/>
    </reaction>
    <physiologicalReaction direction="left-to-right" evidence="24">
        <dbReference type="Rhea" id="RHEA:41885"/>
    </physiologicalReaction>
</comment>
<comment type="catalytic activity">
    <reaction evidence="21">
        <text>3-oxodecanoyl-[ACP] + NADPH + H(+) = (3R)-hydroxydecanoyl-[ACP] + NADP(+)</text>
        <dbReference type="Rhea" id="RHEA:41856"/>
        <dbReference type="Rhea" id="RHEA-COMP:9637"/>
        <dbReference type="Rhea" id="RHEA-COMP:9638"/>
        <dbReference type="ChEBI" id="CHEBI:15378"/>
        <dbReference type="ChEBI" id="CHEBI:57783"/>
        <dbReference type="ChEBI" id="CHEBI:58349"/>
        <dbReference type="ChEBI" id="CHEBI:78464"/>
        <dbReference type="ChEBI" id="CHEBI:78466"/>
    </reaction>
    <physiologicalReaction direction="left-to-right" evidence="21">
        <dbReference type="Rhea" id="RHEA:41857"/>
    </physiologicalReaction>
</comment>
<dbReference type="SMART" id="SM00823">
    <property type="entry name" value="PKS_PP"/>
    <property type="match status" value="1"/>
</dbReference>
<dbReference type="PaxDb" id="121845-A0A3Q0IWX7"/>
<dbReference type="CDD" id="cd08954">
    <property type="entry name" value="KR_1_FAS_SDR_x"/>
    <property type="match status" value="1"/>
</dbReference>
<keyword evidence="7" id="KW-0007">Acetylation</keyword>
<feature type="region of interest" description="N-terminal hotdog fold" evidence="48">
    <location>
        <begin position="383"/>
        <end position="509"/>
    </location>
</feature>
<sequence>MYRGYTILSANSDKKIRSSTHYPGDTRPLWFVFSGMGSQWDGMGTELMEIPIFAATIEKLQAVLKPKGVDVKRIITDTNPKMFDNILNSFVGIAAIQIGLVDILRALNITPDHIIGHSVGELGCAYADGCFTVEQTILAAYYRGLASVETEFIRGAMAAVGLGYKDLRSRCPPEIEVACHNSPDSSTISGPEENVKKFVAELQADNIFARTINVANTEKHAPLKQCRAQRPPAPWLTDDIRACMKVIPEPKPRSTKWLSTSNTEANWTTHLAKYSSAEYHTNNLLSPVLFEETSRHIQKNAITLEIAPHGLLQAILRRSLPKTVTNVSLTQRENANSVLYLLQALGKLYESGVHPHLANLYPKIDFPVSRGTPMISPLVRWEHSEDWYVTTYRMQEKLKSGERTVVVSLKDDEMEFVSGHMIDGRNLFPATGYLQMAWETVSLMRGELYTEVPVVFENIKFMRATNVPKEGSVEFIVMVQKGSGNFEIVEGGAAIVTGKVYIPADVKTEMVRIPDQYKIPRTEGEAIELQSRDIYKELRLRGYHYKGLFRSLNVADGAGTQGKIRWHNNWVAFMDNMLQLQILQYDTRGLFVPTSIQKLVINVSDHVNLLSTLDEETPEYPVFVYKEVEVIKSGGVEIRGLKASAIPRKKPLGEPVLEKYKFIQNEGLKDLDLAETVRVCSHIAFENVPNIKVKTLELVDTATPKDTELLSPIFSNLLGDLPLIQAEVVLSAPGDYSLPESLPTTISVEDKKLPTDECCLLACAHNLLTRPELLQSIFAAVKEGGFVISRESLDTEVKTPQGAAVAYIGILSNEKLVLLKKSVKSPVKISPLVIKVSGVDFHWIPILQKALAAEETSTKQKIILLSQLEPLSGIIGFFNCIRKETGGERTRCFEILDKNAPPFNPEDPFYKVQVEKDLAVNILRNGQWGTYRHSILQPIKRVMTDHAYINALVRGDMSSLTWEQGPVNMKTWKKYSKDNINHDIAQIYYSSINFRDIMLTTAKLAPEVIESRRLYQHCVIGFEYSGRLRDSGKRVMGLTSGRSLANCCETDVEMAWEIPDQWTLEDAATVPCVYATAVYAMFICGQMQKGESILIHAGSGGVGQAAINLARYMDAEIFTTVGTPEKREFIRKTFPFIKEENIGNSRDTSFEQLVMKRTKGRGVDLVLNSLAEEKLQASVRCLAQGGRFLEIGKFDLANNNMLGMEVFMRETSFHGVMLDNFFFAEQEWKMSLQKALQKAIDAGAVQPLVRTIFPEDKVEEAFRYMAAGKHIGKVIIKIRDEEPTKICTPKVKQLLAVPRYYADSNKSYIICGGLGGFGLELADWLVLRGARKLVLTSRSGVKNGYQALRIKIWKSYDVQVLISTDDITTEAGVVNLLTEANKLGPVDGIFNLAVVLKDALFENQTPEDFNASLGPKANATKYFDKYSRTMCPTLGQFVVFSSVSCGRGNAGQTNYGMANSIMERICEARRAEGLPGLAVEWGAVGEVGLVADMAEDNLEVVIGGTLQQRISNCLECLNEFLIQSEPIVASMVVAEKKAGSGGATNIVDAVINILGLRDLKTVSLHSTLAELGMDSMMAVEIKQTLEREFEVFLTPQDIRGLTFAKLQDIAVSFENDDKSKPVSTEASGGQVTALSVEDIPDVGIQYLMRTIGDEILANKPVIRLPSLKNNGSTVEEPVGNNNTIFMVPGIEGIATVLEPLAKNINAQVLVFQFDHTNPPDTIPEMADSLLPHFKKRLVHGTDEIKLVGFSFGGMVALELAIKLEQLGTKCHLYLVDSAPDYVRGLTQISLRRSEKTEEEEIQNLLLLRMIDLIAPQDTQEVLTSLRKLPDWNAKLNYFLDLMPEDATHSRTYQRNLAHAAYKRITSILKYTDPKHKAFGGNITLLRPTEQALPTAEDYGLSKVCKKPVKVHFVDGNHFTVLDNIKSAQIIMHEDSTDFKTALFTSDDTGLNGTLS</sequence>
<evidence type="ECO:0000256" key="44">
    <source>
        <dbReference type="ARBA" id="ARBA00049422"/>
    </source>
</evidence>
<dbReference type="Gene3D" id="3.90.180.10">
    <property type="entry name" value="Medium-chain alcohol dehydrogenases, catalytic domain"/>
    <property type="match status" value="1"/>
</dbReference>
<evidence type="ECO:0000256" key="8">
    <source>
        <dbReference type="ARBA" id="ARBA00023332"/>
    </source>
</evidence>
<comment type="catalytic activity">
    <reaction evidence="47">
        <text>octanoyl-[ACP] + malonyl-[ACP] + H(+) = 3-oxodecanoyl-[ACP] + holo-[ACP] + CO2</text>
        <dbReference type="Rhea" id="RHEA:41852"/>
        <dbReference type="Rhea" id="RHEA-COMP:9623"/>
        <dbReference type="Rhea" id="RHEA-COMP:9636"/>
        <dbReference type="Rhea" id="RHEA-COMP:9637"/>
        <dbReference type="Rhea" id="RHEA-COMP:9685"/>
        <dbReference type="ChEBI" id="CHEBI:15378"/>
        <dbReference type="ChEBI" id="CHEBI:16526"/>
        <dbReference type="ChEBI" id="CHEBI:64479"/>
        <dbReference type="ChEBI" id="CHEBI:78449"/>
        <dbReference type="ChEBI" id="CHEBI:78463"/>
        <dbReference type="ChEBI" id="CHEBI:78464"/>
    </reaction>
    <physiologicalReaction direction="left-to-right" evidence="47">
        <dbReference type="Rhea" id="RHEA:41853"/>
    </physiologicalReaction>
</comment>
<dbReference type="InterPro" id="IPR016036">
    <property type="entry name" value="Malonyl_transacylase_ACP-bd"/>
</dbReference>
<gene>
    <name evidence="52" type="primary">LOC103508526</name>
</gene>
<evidence type="ECO:0000256" key="48">
    <source>
        <dbReference type="PROSITE-ProRule" id="PRU01363"/>
    </source>
</evidence>
<comment type="catalytic activity">
    <reaction evidence="13">
        <text>(3R)-hydroxytetradecanoyl-[ACP] = (2E)-tetradecenoyl-[ACP] + H2O</text>
        <dbReference type="Rhea" id="RHEA:41892"/>
        <dbReference type="Rhea" id="RHEA-COMP:9646"/>
        <dbReference type="Rhea" id="RHEA-COMP:9647"/>
        <dbReference type="ChEBI" id="CHEBI:15377"/>
        <dbReference type="ChEBI" id="CHEBI:78474"/>
        <dbReference type="ChEBI" id="CHEBI:78475"/>
    </reaction>
    <physiologicalReaction direction="left-to-right" evidence="13">
        <dbReference type="Rhea" id="RHEA:41893"/>
    </physiologicalReaction>
</comment>
<dbReference type="Pfam" id="PF00698">
    <property type="entry name" value="Acyl_transf_1"/>
    <property type="match status" value="1"/>
</dbReference>
<evidence type="ECO:0000256" key="28">
    <source>
        <dbReference type="ARBA" id="ARBA00047961"/>
    </source>
</evidence>
<dbReference type="GO" id="GO:0004316">
    <property type="term" value="F:3-oxoacyl-[acyl-carrier-protein] reductase (NADPH) activity"/>
    <property type="evidence" value="ECO:0007669"/>
    <property type="project" value="UniProtKB-EC"/>
</dbReference>
<evidence type="ECO:0000259" key="50">
    <source>
        <dbReference type="PROSITE" id="PS52019"/>
    </source>
</evidence>
<dbReference type="PROSITE" id="PS52019">
    <property type="entry name" value="PKS_MFAS_DH"/>
    <property type="match status" value="1"/>
</dbReference>
<keyword evidence="3" id="KW-0597">Phosphoprotein</keyword>
<evidence type="ECO:0000256" key="41">
    <source>
        <dbReference type="ARBA" id="ARBA00049171"/>
    </source>
</evidence>
<evidence type="ECO:0000256" key="37">
    <source>
        <dbReference type="ARBA" id="ARBA00048704"/>
    </source>
</evidence>
<evidence type="ECO:0000256" key="31">
    <source>
        <dbReference type="ARBA" id="ARBA00048289"/>
    </source>
</evidence>
<dbReference type="PANTHER" id="PTHR43775">
    <property type="entry name" value="FATTY ACID SYNTHASE"/>
    <property type="match status" value="1"/>
</dbReference>
<dbReference type="SUPFAM" id="SSF53474">
    <property type="entry name" value="alpha/beta-Hydrolases"/>
    <property type="match status" value="1"/>
</dbReference>
<evidence type="ECO:0000256" key="24">
    <source>
        <dbReference type="ARBA" id="ARBA00047578"/>
    </source>
</evidence>
<dbReference type="STRING" id="121845.A0A3Q0IWX7"/>
<evidence type="ECO:0000256" key="10">
    <source>
        <dbReference type="ARBA" id="ARBA00023373"/>
    </source>
</evidence>
<evidence type="ECO:0000256" key="13">
    <source>
        <dbReference type="ARBA" id="ARBA00023398"/>
    </source>
</evidence>
<evidence type="ECO:0000256" key="25">
    <source>
        <dbReference type="ARBA" id="ARBA00047810"/>
    </source>
</evidence>
<evidence type="ECO:0000256" key="5">
    <source>
        <dbReference type="ARBA" id="ARBA00022799"/>
    </source>
</evidence>
<comment type="catalytic activity">
    <reaction evidence="12">
        <text>a (3R)-hydroxyacyl-[ACP] = a (2E)-enoyl-[ACP] + H2O</text>
        <dbReference type="Rhea" id="RHEA:13097"/>
        <dbReference type="Rhea" id="RHEA-COMP:9925"/>
        <dbReference type="Rhea" id="RHEA-COMP:9945"/>
        <dbReference type="ChEBI" id="CHEBI:15377"/>
        <dbReference type="ChEBI" id="CHEBI:78784"/>
        <dbReference type="ChEBI" id="CHEBI:78827"/>
        <dbReference type="EC" id="4.2.1.59"/>
    </reaction>
    <physiologicalReaction direction="left-to-right" evidence="12">
        <dbReference type="Rhea" id="RHEA:13098"/>
    </physiologicalReaction>
</comment>
<dbReference type="GeneID" id="103508526"/>
<comment type="catalytic activity">
    <reaction evidence="44">
        <text>3-oxooctanoyl-[ACP] + NADPH + H(+) = (3R)-hydroxyoctanoyl-[ACP] + NADP(+)</text>
        <dbReference type="Rhea" id="RHEA:41840"/>
        <dbReference type="Rhea" id="RHEA-COMP:9633"/>
        <dbReference type="Rhea" id="RHEA-COMP:9634"/>
        <dbReference type="ChEBI" id="CHEBI:15378"/>
        <dbReference type="ChEBI" id="CHEBI:57783"/>
        <dbReference type="ChEBI" id="CHEBI:58349"/>
        <dbReference type="ChEBI" id="CHEBI:78460"/>
        <dbReference type="ChEBI" id="CHEBI:78461"/>
    </reaction>
    <physiologicalReaction direction="left-to-right" evidence="44">
        <dbReference type="Rhea" id="RHEA:41841"/>
    </physiologicalReaction>
</comment>
<dbReference type="InterPro" id="IPR009081">
    <property type="entry name" value="PP-bd_ACP"/>
</dbReference>
<dbReference type="InterPro" id="IPR016035">
    <property type="entry name" value="Acyl_Trfase/lysoPLipase"/>
</dbReference>
<comment type="catalytic activity">
    <reaction evidence="16">
        <text>(3R)-hydroxybutanoyl-[ACP] = (2E)-butenoyl-[ACP] + H2O</text>
        <dbReference type="Rhea" id="RHEA:41808"/>
        <dbReference type="Rhea" id="RHEA-COMP:9626"/>
        <dbReference type="Rhea" id="RHEA-COMP:9627"/>
        <dbReference type="ChEBI" id="CHEBI:15377"/>
        <dbReference type="ChEBI" id="CHEBI:78451"/>
        <dbReference type="ChEBI" id="CHEBI:78453"/>
    </reaction>
    <physiologicalReaction direction="left-to-right" evidence="16">
        <dbReference type="Rhea" id="RHEA:41809"/>
    </physiologicalReaction>
</comment>
<evidence type="ECO:0000256" key="19">
    <source>
        <dbReference type="ARBA" id="ARBA00047394"/>
    </source>
</evidence>
<dbReference type="InterPro" id="IPR029058">
    <property type="entry name" value="AB_hydrolase_fold"/>
</dbReference>
<feature type="region of interest" description="C-terminal hotdog fold" evidence="48">
    <location>
        <begin position="526"/>
        <end position="652"/>
    </location>
</feature>
<evidence type="ECO:0000256" key="4">
    <source>
        <dbReference type="ARBA" id="ARBA00022679"/>
    </source>
</evidence>
<name>A0A3Q0IWX7_DIACI</name>
<dbReference type="GO" id="GO:0004312">
    <property type="term" value="F:fatty acid synthase activity"/>
    <property type="evidence" value="ECO:0007669"/>
    <property type="project" value="TreeGrafter"/>
</dbReference>
<evidence type="ECO:0000256" key="3">
    <source>
        <dbReference type="ARBA" id="ARBA00022553"/>
    </source>
</evidence>
<dbReference type="InterPro" id="IPR014043">
    <property type="entry name" value="Acyl_transferase_dom"/>
</dbReference>
<comment type="catalytic activity">
    <reaction evidence="29">
        <text>hexadecanoyl-[ACP] + malonyl-[ACP] + H(+) = 3-oxooctadecanoyl-[ACP] + holo-[ACP] + CO2</text>
        <dbReference type="Rhea" id="RHEA:41916"/>
        <dbReference type="Rhea" id="RHEA-COMP:9623"/>
        <dbReference type="Rhea" id="RHEA-COMP:9652"/>
        <dbReference type="Rhea" id="RHEA-COMP:9653"/>
        <dbReference type="Rhea" id="RHEA-COMP:9685"/>
        <dbReference type="ChEBI" id="CHEBI:15378"/>
        <dbReference type="ChEBI" id="CHEBI:16526"/>
        <dbReference type="ChEBI" id="CHEBI:64479"/>
        <dbReference type="ChEBI" id="CHEBI:78449"/>
        <dbReference type="ChEBI" id="CHEBI:78483"/>
        <dbReference type="ChEBI" id="CHEBI:78487"/>
    </reaction>
    <physiologicalReaction direction="left-to-right" evidence="29">
        <dbReference type="Rhea" id="RHEA:41917"/>
    </physiologicalReaction>
</comment>
<dbReference type="Gene3D" id="3.10.129.110">
    <property type="entry name" value="Polyketide synthase dehydratase"/>
    <property type="match status" value="1"/>
</dbReference>
<comment type="catalytic activity">
    <reaction evidence="41">
        <text>(2E)-tetradecenoyl-[ACP] + NADPH + H(+) = tetradecanoyl-[ACP] + NADP(+)</text>
        <dbReference type="Rhea" id="RHEA:41896"/>
        <dbReference type="Rhea" id="RHEA-COMP:9647"/>
        <dbReference type="Rhea" id="RHEA-COMP:9648"/>
        <dbReference type="ChEBI" id="CHEBI:15378"/>
        <dbReference type="ChEBI" id="CHEBI:57783"/>
        <dbReference type="ChEBI" id="CHEBI:58349"/>
        <dbReference type="ChEBI" id="CHEBI:78475"/>
        <dbReference type="ChEBI" id="CHEBI:78477"/>
    </reaction>
    <physiologicalReaction direction="left-to-right" evidence="41">
        <dbReference type="Rhea" id="RHEA:41897"/>
    </physiologicalReaction>
</comment>
<evidence type="ECO:0000256" key="45">
    <source>
        <dbReference type="ARBA" id="ARBA00049449"/>
    </source>
</evidence>
<comment type="catalytic activity">
    <reaction evidence="34">
        <text>3-oxohexanoyl-[ACP] + NADPH + H(+) = (3R)-hydroxyhexanoyl-[ACP] + NADP(+)</text>
        <dbReference type="Rhea" id="RHEA:41824"/>
        <dbReference type="Rhea" id="RHEA-COMP:9629"/>
        <dbReference type="Rhea" id="RHEA-COMP:9630"/>
        <dbReference type="ChEBI" id="CHEBI:15378"/>
        <dbReference type="ChEBI" id="CHEBI:57783"/>
        <dbReference type="ChEBI" id="CHEBI:58349"/>
        <dbReference type="ChEBI" id="CHEBI:78456"/>
        <dbReference type="ChEBI" id="CHEBI:78457"/>
    </reaction>
    <physiologicalReaction direction="left-to-right" evidence="34">
        <dbReference type="Rhea" id="RHEA:41825"/>
    </physiologicalReaction>
</comment>
<dbReference type="InterPro" id="IPR001031">
    <property type="entry name" value="Thioesterase"/>
</dbReference>
<proteinExistence type="predicted"/>
<dbReference type="SMR" id="A0A3Q0IWX7"/>
<comment type="catalytic activity">
    <reaction evidence="25">
        <text>(2E)-hexadecenoyl-[ACP] + NADPH + H(+) = hexadecanoyl-[ACP] + NADP(+)</text>
        <dbReference type="Rhea" id="RHEA:41912"/>
        <dbReference type="Rhea" id="RHEA-COMP:9651"/>
        <dbReference type="Rhea" id="RHEA-COMP:9652"/>
        <dbReference type="ChEBI" id="CHEBI:15378"/>
        <dbReference type="ChEBI" id="CHEBI:57783"/>
        <dbReference type="ChEBI" id="CHEBI:58349"/>
        <dbReference type="ChEBI" id="CHEBI:78481"/>
        <dbReference type="ChEBI" id="CHEBI:78483"/>
    </reaction>
    <physiologicalReaction direction="left-to-right" evidence="25">
        <dbReference type="Rhea" id="RHEA:41913"/>
    </physiologicalReaction>
</comment>
<comment type="catalytic activity">
    <reaction evidence="38">
        <text>3-oxotetradecanoyl-[ACP] + NADPH + H(+) = (3R)-hydroxytetradecanoyl-[ACP] + NADP(+)</text>
        <dbReference type="Rhea" id="RHEA:41888"/>
        <dbReference type="Rhea" id="RHEA-COMP:9645"/>
        <dbReference type="Rhea" id="RHEA-COMP:9646"/>
        <dbReference type="ChEBI" id="CHEBI:15378"/>
        <dbReference type="ChEBI" id="CHEBI:57783"/>
        <dbReference type="ChEBI" id="CHEBI:58349"/>
        <dbReference type="ChEBI" id="CHEBI:78473"/>
        <dbReference type="ChEBI" id="CHEBI:78474"/>
    </reaction>
    <physiologicalReaction direction="left-to-right" evidence="38">
        <dbReference type="Rhea" id="RHEA:41889"/>
    </physiologicalReaction>
</comment>
<dbReference type="InterPro" id="IPR036736">
    <property type="entry name" value="ACP-like_sf"/>
</dbReference>
<dbReference type="Pfam" id="PF21149">
    <property type="entry name" value="FAS_pseudo-KR"/>
    <property type="match status" value="1"/>
</dbReference>
<evidence type="ECO:0000256" key="17">
    <source>
        <dbReference type="ARBA" id="ARBA00023442"/>
    </source>
</evidence>
<feature type="domain" description="Carrier" evidence="49">
    <location>
        <begin position="1540"/>
        <end position="1617"/>
    </location>
</feature>
<comment type="catalytic activity">
    <reaction evidence="18">
        <text>3-oxooctadecanoyl-[ACP] + NADPH + H(+) = (3R)-hydroxyoctadecanoyl-[ACP] + NADP(+)</text>
        <dbReference type="Rhea" id="RHEA:41920"/>
        <dbReference type="Rhea" id="RHEA-COMP:9653"/>
        <dbReference type="Rhea" id="RHEA-COMP:9654"/>
        <dbReference type="ChEBI" id="CHEBI:15378"/>
        <dbReference type="ChEBI" id="CHEBI:57783"/>
        <dbReference type="ChEBI" id="CHEBI:58349"/>
        <dbReference type="ChEBI" id="CHEBI:78487"/>
        <dbReference type="ChEBI" id="CHEBI:78488"/>
    </reaction>
    <physiologicalReaction direction="left-to-right" evidence="18">
        <dbReference type="Rhea" id="RHEA:41921"/>
    </physiologicalReaction>
</comment>
<feature type="active site" description="Proton donor; for dehydratase activity" evidence="48">
    <location>
        <position position="575"/>
    </location>
</feature>
<organism evidence="51 52">
    <name type="scientific">Diaphorina citri</name>
    <name type="common">Asian citrus psyllid</name>
    <dbReference type="NCBI Taxonomy" id="121845"/>
    <lineage>
        <taxon>Eukaryota</taxon>
        <taxon>Metazoa</taxon>
        <taxon>Ecdysozoa</taxon>
        <taxon>Arthropoda</taxon>
        <taxon>Hexapoda</taxon>
        <taxon>Insecta</taxon>
        <taxon>Pterygota</taxon>
        <taxon>Neoptera</taxon>
        <taxon>Paraneoptera</taxon>
        <taxon>Hemiptera</taxon>
        <taxon>Sternorrhyncha</taxon>
        <taxon>Psylloidea</taxon>
        <taxon>Psyllidae</taxon>
        <taxon>Diaphorininae</taxon>
        <taxon>Diaphorina</taxon>
    </lineage>
</organism>
<evidence type="ECO:0000256" key="2">
    <source>
        <dbReference type="ARBA" id="ARBA00022450"/>
    </source>
</evidence>
<comment type="catalytic activity">
    <reaction evidence="26">
        <text>(2E)-hexenoyl-[ACP] + NADPH + H(+) = hexanoyl-[ACP] + NADP(+)</text>
        <dbReference type="Rhea" id="RHEA:41832"/>
        <dbReference type="Rhea" id="RHEA-COMP:9631"/>
        <dbReference type="Rhea" id="RHEA-COMP:9632"/>
        <dbReference type="ChEBI" id="CHEBI:15378"/>
        <dbReference type="ChEBI" id="CHEBI:57783"/>
        <dbReference type="ChEBI" id="CHEBI:58349"/>
        <dbReference type="ChEBI" id="CHEBI:78458"/>
        <dbReference type="ChEBI" id="CHEBI:78459"/>
    </reaction>
    <physiologicalReaction direction="left-to-right" evidence="26">
        <dbReference type="Rhea" id="RHEA:41833"/>
    </physiologicalReaction>
</comment>
<evidence type="ECO:0000256" key="34">
    <source>
        <dbReference type="ARBA" id="ARBA00048571"/>
    </source>
</evidence>
<comment type="catalytic activity">
    <reaction evidence="31">
        <text>tetradecanoyl-[ACP] + H2O = tetradecanoate + holo-[ACP] + H(+)</text>
        <dbReference type="Rhea" id="RHEA:30123"/>
        <dbReference type="Rhea" id="RHEA-COMP:9648"/>
        <dbReference type="Rhea" id="RHEA-COMP:9685"/>
        <dbReference type="ChEBI" id="CHEBI:15377"/>
        <dbReference type="ChEBI" id="CHEBI:15378"/>
        <dbReference type="ChEBI" id="CHEBI:30807"/>
        <dbReference type="ChEBI" id="CHEBI:64479"/>
        <dbReference type="ChEBI" id="CHEBI:78477"/>
        <dbReference type="EC" id="3.1.2.14"/>
    </reaction>
    <physiologicalReaction direction="left-to-right" evidence="31">
        <dbReference type="Rhea" id="RHEA:30124"/>
    </physiologicalReaction>
</comment>
<keyword evidence="4" id="KW-0808">Transferase</keyword>
<dbReference type="InterPro" id="IPR042104">
    <property type="entry name" value="PKS_dehydratase_sf"/>
</dbReference>
<evidence type="ECO:0000256" key="15">
    <source>
        <dbReference type="ARBA" id="ARBA00023401"/>
    </source>
</evidence>
<keyword evidence="6" id="KW-0663">Pyridoxal phosphate</keyword>
<dbReference type="KEGG" id="dci:103508526"/>
<comment type="catalytic activity">
    <reaction evidence="22">
        <text>tetradecanoyl-[ACP] + malonyl-[ACP] + H(+) = 3-oxohexadecanoyl-[ACP] + holo-[ACP] + CO2</text>
        <dbReference type="Rhea" id="RHEA:41900"/>
        <dbReference type="Rhea" id="RHEA-COMP:9623"/>
        <dbReference type="Rhea" id="RHEA-COMP:9648"/>
        <dbReference type="Rhea" id="RHEA-COMP:9649"/>
        <dbReference type="Rhea" id="RHEA-COMP:9685"/>
        <dbReference type="ChEBI" id="CHEBI:15378"/>
        <dbReference type="ChEBI" id="CHEBI:16526"/>
        <dbReference type="ChEBI" id="CHEBI:64479"/>
        <dbReference type="ChEBI" id="CHEBI:78449"/>
        <dbReference type="ChEBI" id="CHEBI:78477"/>
        <dbReference type="ChEBI" id="CHEBI:78478"/>
    </reaction>
    <physiologicalReaction direction="left-to-right" evidence="22">
        <dbReference type="Rhea" id="RHEA:41901"/>
    </physiologicalReaction>
</comment>
<dbReference type="RefSeq" id="XP_026678910.1">
    <property type="nucleotide sequence ID" value="XM_026823109.1"/>
</dbReference>
<keyword evidence="51" id="KW-1185">Reference proteome</keyword>
<dbReference type="InterPro" id="IPR049552">
    <property type="entry name" value="PKS_DH_N"/>
</dbReference>
<comment type="catalytic activity">
    <reaction evidence="28">
        <text>acetyl-[ACP] + malonyl-[ACP] + H(+) = 3-oxobutanoyl-[ACP] + holo-[ACP] + CO2</text>
        <dbReference type="Rhea" id="RHEA:41800"/>
        <dbReference type="Rhea" id="RHEA-COMP:9621"/>
        <dbReference type="Rhea" id="RHEA-COMP:9623"/>
        <dbReference type="Rhea" id="RHEA-COMP:9625"/>
        <dbReference type="Rhea" id="RHEA-COMP:9685"/>
        <dbReference type="ChEBI" id="CHEBI:15378"/>
        <dbReference type="ChEBI" id="CHEBI:16526"/>
        <dbReference type="ChEBI" id="CHEBI:64479"/>
        <dbReference type="ChEBI" id="CHEBI:78446"/>
        <dbReference type="ChEBI" id="CHEBI:78449"/>
        <dbReference type="ChEBI" id="CHEBI:78450"/>
    </reaction>
    <physiologicalReaction direction="left-to-right" evidence="28">
        <dbReference type="Rhea" id="RHEA:41801"/>
    </physiologicalReaction>
</comment>
<evidence type="ECO:0000256" key="32">
    <source>
        <dbReference type="ARBA" id="ARBA00048420"/>
    </source>
</evidence>
<dbReference type="GO" id="GO:0016297">
    <property type="term" value="F:fatty acyl-[ACP] hydrolase activity"/>
    <property type="evidence" value="ECO:0007669"/>
    <property type="project" value="UniProtKB-EC"/>
</dbReference>
<dbReference type="Pfam" id="PF21089">
    <property type="entry name" value="PKS_DH_N"/>
    <property type="match status" value="1"/>
</dbReference>
<evidence type="ECO:0000256" key="30">
    <source>
        <dbReference type="ARBA" id="ARBA00048281"/>
    </source>
</evidence>
<comment type="catalytic activity">
    <reaction evidence="39">
        <text>(2E)-octadecenoyl-[ACP] + NADPH + H(+) = octadecanoyl-[ACP] + NADP(+)</text>
        <dbReference type="Rhea" id="RHEA:41928"/>
        <dbReference type="Rhea" id="RHEA-COMP:9655"/>
        <dbReference type="Rhea" id="RHEA-COMP:9656"/>
        <dbReference type="ChEBI" id="CHEBI:15378"/>
        <dbReference type="ChEBI" id="CHEBI:57783"/>
        <dbReference type="ChEBI" id="CHEBI:58349"/>
        <dbReference type="ChEBI" id="CHEBI:78489"/>
        <dbReference type="ChEBI" id="CHEBI:78495"/>
    </reaction>
    <physiologicalReaction direction="left-to-right" evidence="39">
        <dbReference type="Rhea" id="RHEA:41929"/>
    </physiologicalReaction>
</comment>
<comment type="catalytic activity">
    <reaction evidence="27">
        <text>3-oxobutanoyl-[ACP] + NADPH + H(+) = (3R)-hydroxybutanoyl-[ACP] + NADP(+)</text>
        <dbReference type="Rhea" id="RHEA:41804"/>
        <dbReference type="Rhea" id="RHEA-COMP:9625"/>
        <dbReference type="Rhea" id="RHEA-COMP:9626"/>
        <dbReference type="ChEBI" id="CHEBI:15378"/>
        <dbReference type="ChEBI" id="CHEBI:57783"/>
        <dbReference type="ChEBI" id="CHEBI:58349"/>
        <dbReference type="ChEBI" id="CHEBI:78450"/>
        <dbReference type="ChEBI" id="CHEBI:78451"/>
    </reaction>
    <physiologicalReaction direction="left-to-right" evidence="27">
        <dbReference type="Rhea" id="RHEA:41805"/>
    </physiologicalReaction>
</comment>
<dbReference type="GO" id="GO:0141148">
    <property type="term" value="F:enoyl-[acyl-carrier-protein] reductase (NADPH) activity"/>
    <property type="evidence" value="ECO:0007669"/>
    <property type="project" value="UniProtKB-EC"/>
</dbReference>
<evidence type="ECO:0000256" key="1">
    <source>
        <dbReference type="ARBA" id="ARBA00005189"/>
    </source>
</evidence>
<evidence type="ECO:0000256" key="35">
    <source>
        <dbReference type="ARBA" id="ARBA00048650"/>
    </source>
</evidence>
<evidence type="ECO:0000256" key="6">
    <source>
        <dbReference type="ARBA" id="ARBA00022898"/>
    </source>
</evidence>
<evidence type="ECO:0000256" key="26">
    <source>
        <dbReference type="ARBA" id="ARBA00047897"/>
    </source>
</evidence>
<keyword evidence="5" id="KW-0702">S-nitrosylation</keyword>
<dbReference type="PROSITE" id="PS50075">
    <property type="entry name" value="CARRIER"/>
    <property type="match status" value="1"/>
</dbReference>
<evidence type="ECO:0000256" key="29">
    <source>
        <dbReference type="ARBA" id="ARBA00048051"/>
    </source>
</evidence>
<dbReference type="InterPro" id="IPR013968">
    <property type="entry name" value="PKS_KR"/>
</dbReference>
<evidence type="ECO:0000259" key="49">
    <source>
        <dbReference type="PROSITE" id="PS50075"/>
    </source>
</evidence>
<dbReference type="InterPro" id="IPR001227">
    <property type="entry name" value="Ac_transferase_dom_sf"/>
</dbReference>
<dbReference type="Gene3D" id="3.40.366.10">
    <property type="entry name" value="Malonyl-Coenzyme A Acyl Carrier Protein, domain 2"/>
    <property type="match status" value="1"/>
</dbReference>
<dbReference type="SMART" id="SM00827">
    <property type="entry name" value="PKS_AT"/>
    <property type="match status" value="1"/>
</dbReference>
<comment type="catalytic activity">
    <reaction evidence="43">
        <text>3-oxohexadecanoyl-[ACP] + NADPH + H(+) = (3R)-hydroxyhexadecanoyl-[ACP] + NADP(+)</text>
        <dbReference type="Rhea" id="RHEA:41904"/>
        <dbReference type="Rhea" id="RHEA-COMP:9649"/>
        <dbReference type="Rhea" id="RHEA-COMP:9650"/>
        <dbReference type="ChEBI" id="CHEBI:15378"/>
        <dbReference type="ChEBI" id="CHEBI:57783"/>
        <dbReference type="ChEBI" id="CHEBI:58349"/>
        <dbReference type="ChEBI" id="CHEBI:78478"/>
        <dbReference type="ChEBI" id="CHEBI:78480"/>
    </reaction>
    <physiologicalReaction direction="left-to-right" evidence="43">
        <dbReference type="Rhea" id="RHEA:41905"/>
    </physiologicalReaction>
</comment>
<comment type="catalytic activity">
    <reaction evidence="36">
        <text>holo-[ACP] + acetyl-CoA = acetyl-[ACP] + CoA</text>
        <dbReference type="Rhea" id="RHEA:41788"/>
        <dbReference type="Rhea" id="RHEA-COMP:9621"/>
        <dbReference type="Rhea" id="RHEA-COMP:9685"/>
        <dbReference type="ChEBI" id="CHEBI:57287"/>
        <dbReference type="ChEBI" id="CHEBI:57288"/>
        <dbReference type="ChEBI" id="CHEBI:64479"/>
        <dbReference type="ChEBI" id="CHEBI:78446"/>
        <dbReference type="EC" id="2.3.1.38"/>
    </reaction>
    <physiologicalReaction direction="left-to-right" evidence="36">
        <dbReference type="Rhea" id="RHEA:41789"/>
    </physiologicalReaction>
</comment>
<dbReference type="InterPro" id="IPR011032">
    <property type="entry name" value="GroES-like_sf"/>
</dbReference>
<dbReference type="InterPro" id="IPR050091">
    <property type="entry name" value="PKS_NRPS_Biosynth_Enz"/>
</dbReference>
<comment type="catalytic activity">
    <reaction evidence="14">
        <text>(3R)-hydroxyoctadecanoyl-[ACP] = (2E)-octadecenoyl-[ACP] + H2O</text>
        <dbReference type="Rhea" id="RHEA:41924"/>
        <dbReference type="Rhea" id="RHEA-COMP:9654"/>
        <dbReference type="Rhea" id="RHEA-COMP:9655"/>
        <dbReference type="ChEBI" id="CHEBI:15377"/>
        <dbReference type="ChEBI" id="CHEBI:78488"/>
        <dbReference type="ChEBI" id="CHEBI:78489"/>
    </reaction>
    <physiologicalReaction direction="left-to-right" evidence="14">
        <dbReference type="Rhea" id="RHEA:41925"/>
    </physiologicalReaction>
</comment>
<evidence type="ECO:0000256" key="27">
    <source>
        <dbReference type="ARBA" id="ARBA00047953"/>
    </source>
</evidence>
<comment type="catalytic activity">
    <reaction evidence="30">
        <text>(2E)-dodecenoyl-[ACP] + NADPH + H(+) = dodecanoyl-[ACP] + NADP(+)</text>
        <dbReference type="Rhea" id="RHEA:41880"/>
        <dbReference type="Rhea" id="RHEA-COMP:9643"/>
        <dbReference type="Rhea" id="RHEA-COMP:9644"/>
        <dbReference type="ChEBI" id="CHEBI:15378"/>
        <dbReference type="ChEBI" id="CHEBI:57783"/>
        <dbReference type="ChEBI" id="CHEBI:58349"/>
        <dbReference type="ChEBI" id="CHEBI:65264"/>
        <dbReference type="ChEBI" id="CHEBI:78472"/>
    </reaction>
    <physiologicalReaction direction="left-to-right" evidence="30">
        <dbReference type="Rhea" id="RHEA:41881"/>
    </physiologicalReaction>
</comment>
<dbReference type="InterPro" id="IPR036291">
    <property type="entry name" value="NAD(P)-bd_dom_sf"/>
</dbReference>
<dbReference type="SUPFAM" id="SSF47336">
    <property type="entry name" value="ACP-like"/>
    <property type="match status" value="1"/>
</dbReference>
<comment type="catalytic activity">
    <reaction evidence="32">
        <text>(2E)-octenoyl-[ACP] + NADPH + H(+) = octanoyl-[ACP] + NADP(+)</text>
        <dbReference type="Rhea" id="RHEA:41848"/>
        <dbReference type="Rhea" id="RHEA-COMP:9635"/>
        <dbReference type="Rhea" id="RHEA-COMP:9636"/>
        <dbReference type="ChEBI" id="CHEBI:15378"/>
        <dbReference type="ChEBI" id="CHEBI:57783"/>
        <dbReference type="ChEBI" id="CHEBI:58349"/>
        <dbReference type="ChEBI" id="CHEBI:78462"/>
        <dbReference type="ChEBI" id="CHEBI:78463"/>
    </reaction>
    <physiologicalReaction direction="left-to-right" evidence="32">
        <dbReference type="Rhea" id="RHEA:41849"/>
    </physiologicalReaction>
</comment>
<comment type="catalytic activity">
    <reaction evidence="10">
        <text>(3R)-hydroxyhexanoyl-[ACP] = (2E)-hexenoyl-[ACP] + H2O</text>
        <dbReference type="Rhea" id="RHEA:41828"/>
        <dbReference type="Rhea" id="RHEA-COMP:9630"/>
        <dbReference type="Rhea" id="RHEA-COMP:9631"/>
        <dbReference type="ChEBI" id="CHEBI:15377"/>
        <dbReference type="ChEBI" id="CHEBI:78457"/>
        <dbReference type="ChEBI" id="CHEBI:78458"/>
    </reaction>
    <physiologicalReaction direction="left-to-right" evidence="10">
        <dbReference type="Rhea" id="RHEA:41829"/>
    </physiologicalReaction>
</comment>
<comment type="catalytic activity">
    <reaction evidence="42">
        <text>3-oxododecanoyl-[ACP] + NADPH + H(+) = (3R)-hydroxydodecanoyl-[ACP] + NADP(+)</text>
        <dbReference type="Rhea" id="RHEA:41872"/>
        <dbReference type="Rhea" id="RHEA-COMP:9641"/>
        <dbReference type="Rhea" id="RHEA-COMP:9642"/>
        <dbReference type="ChEBI" id="CHEBI:15378"/>
        <dbReference type="ChEBI" id="CHEBI:57783"/>
        <dbReference type="ChEBI" id="CHEBI:58349"/>
        <dbReference type="ChEBI" id="CHEBI:78469"/>
        <dbReference type="ChEBI" id="CHEBI:78470"/>
    </reaction>
    <physiologicalReaction direction="left-to-right" evidence="42">
        <dbReference type="Rhea" id="RHEA:41873"/>
    </physiologicalReaction>
</comment>
<comment type="catalytic activity">
    <reaction evidence="46">
        <text>(2E)-decenoyl-[ACP] + NADPH + H(+) = decanoyl-[ACP] + NADP(+)</text>
        <dbReference type="Rhea" id="RHEA:41864"/>
        <dbReference type="Rhea" id="RHEA-COMP:9639"/>
        <dbReference type="Rhea" id="RHEA-COMP:9640"/>
        <dbReference type="ChEBI" id="CHEBI:15378"/>
        <dbReference type="ChEBI" id="CHEBI:57783"/>
        <dbReference type="ChEBI" id="CHEBI:58349"/>
        <dbReference type="ChEBI" id="CHEBI:78467"/>
        <dbReference type="ChEBI" id="CHEBI:78468"/>
    </reaction>
    <physiologicalReaction direction="left-to-right" evidence="46">
        <dbReference type="Rhea" id="RHEA:41865"/>
    </physiologicalReaction>
</comment>
<comment type="catalytic activity">
    <reaction evidence="23">
        <text>(2E)-butenoyl-[ACP] + NADPH + H(+) = butanoyl-[ACP] + NADP(+)</text>
        <dbReference type="Rhea" id="RHEA:41812"/>
        <dbReference type="Rhea" id="RHEA-COMP:9627"/>
        <dbReference type="Rhea" id="RHEA-COMP:9628"/>
        <dbReference type="ChEBI" id="CHEBI:15378"/>
        <dbReference type="ChEBI" id="CHEBI:57783"/>
        <dbReference type="ChEBI" id="CHEBI:58349"/>
        <dbReference type="ChEBI" id="CHEBI:78453"/>
        <dbReference type="ChEBI" id="CHEBI:78454"/>
    </reaction>
    <physiologicalReaction direction="left-to-right" evidence="23">
        <dbReference type="Rhea" id="RHEA:41813"/>
    </physiologicalReaction>
</comment>
<dbReference type="CDD" id="cd05195">
    <property type="entry name" value="enoyl_red"/>
    <property type="match status" value="1"/>
</dbReference>
<evidence type="ECO:0000256" key="16">
    <source>
        <dbReference type="ARBA" id="ARBA00023402"/>
    </source>
</evidence>
<comment type="catalytic activity">
    <reaction evidence="11">
        <text>(3R)-hydroxydecanoyl-[ACP] = (2E)-decenoyl-[ACP] + H2O</text>
        <dbReference type="Rhea" id="RHEA:41860"/>
        <dbReference type="Rhea" id="RHEA-COMP:9638"/>
        <dbReference type="Rhea" id="RHEA-COMP:9639"/>
        <dbReference type="ChEBI" id="CHEBI:15377"/>
        <dbReference type="ChEBI" id="CHEBI:78466"/>
        <dbReference type="ChEBI" id="CHEBI:78467"/>
    </reaction>
    <physiologicalReaction direction="left-to-right" evidence="11">
        <dbReference type="Rhea" id="RHEA:41861"/>
    </physiologicalReaction>
</comment>
<dbReference type="SMART" id="SM00829">
    <property type="entry name" value="PKS_ER"/>
    <property type="match status" value="1"/>
</dbReference>
<dbReference type="SUPFAM" id="SSF55048">
    <property type="entry name" value="Probable ACP-binding domain of malonyl-CoA ACP transacylase"/>
    <property type="match status" value="1"/>
</dbReference>
<comment type="catalytic activity">
    <reaction evidence="37">
        <text>hexadecanoyl-[ACP] + H2O = hexadecanoate + holo-[ACP] + H(+)</text>
        <dbReference type="Rhea" id="RHEA:41932"/>
        <dbReference type="Rhea" id="RHEA-COMP:9652"/>
        <dbReference type="Rhea" id="RHEA-COMP:9685"/>
        <dbReference type="ChEBI" id="CHEBI:7896"/>
        <dbReference type="ChEBI" id="CHEBI:15377"/>
        <dbReference type="ChEBI" id="CHEBI:15378"/>
        <dbReference type="ChEBI" id="CHEBI:64479"/>
        <dbReference type="ChEBI" id="CHEBI:78483"/>
        <dbReference type="EC" id="3.1.2.14"/>
    </reaction>
    <physiologicalReaction direction="left-to-right" evidence="37">
        <dbReference type="Rhea" id="RHEA:41933"/>
    </physiologicalReaction>
</comment>
<evidence type="ECO:0000256" key="18">
    <source>
        <dbReference type="ARBA" id="ARBA00047300"/>
    </source>
</evidence>
<dbReference type="Pfam" id="PF00550">
    <property type="entry name" value="PP-binding"/>
    <property type="match status" value="1"/>
</dbReference>
<evidence type="ECO:0000256" key="47">
    <source>
        <dbReference type="ARBA" id="ARBA00049533"/>
    </source>
</evidence>
<keyword evidence="2" id="KW-0596">Phosphopantetheine</keyword>
<comment type="function">
    <text evidence="17">Fatty acid synthetase is a multifunctional enzyme that catalyzes the de novo biosynthesis of long-chain saturated fatty acids starting from acetyl-CoA and malonyl-CoA in the presence of NADPH. This multifunctional protein contains 7 catalytic activities and a site for the binding of the prosthetic group 4'-phosphopantetheine of the acyl carrier protein ([ACP]) domain.</text>
</comment>
<comment type="catalytic activity">
    <reaction evidence="19">
        <text>hexanoyl-[ACP] + malonyl-[ACP] + H(+) = 3-oxooctanoyl-[ACP] + holo-[ACP] + CO2</text>
        <dbReference type="Rhea" id="RHEA:41836"/>
        <dbReference type="Rhea" id="RHEA-COMP:9623"/>
        <dbReference type="Rhea" id="RHEA-COMP:9632"/>
        <dbReference type="Rhea" id="RHEA-COMP:9633"/>
        <dbReference type="Rhea" id="RHEA-COMP:9685"/>
        <dbReference type="ChEBI" id="CHEBI:15378"/>
        <dbReference type="ChEBI" id="CHEBI:16526"/>
        <dbReference type="ChEBI" id="CHEBI:64479"/>
        <dbReference type="ChEBI" id="CHEBI:78449"/>
        <dbReference type="ChEBI" id="CHEBI:78459"/>
        <dbReference type="ChEBI" id="CHEBI:78460"/>
    </reaction>
    <physiologicalReaction direction="left-to-right" evidence="19">
        <dbReference type="Rhea" id="RHEA:41837"/>
    </physiologicalReaction>
</comment>
<dbReference type="UniPathway" id="UPA00094"/>
<evidence type="ECO:0000256" key="20">
    <source>
        <dbReference type="ARBA" id="ARBA00047400"/>
    </source>
</evidence>
<dbReference type="PANTHER" id="PTHR43775:SF23">
    <property type="entry name" value="FATTY ACID SYNTHASE 3"/>
    <property type="match status" value="1"/>
</dbReference>
<evidence type="ECO:0000256" key="39">
    <source>
        <dbReference type="ARBA" id="ARBA00049019"/>
    </source>
</evidence>
<dbReference type="InterPro" id="IPR020843">
    <property type="entry name" value="ER"/>
</dbReference>
<evidence type="ECO:0000256" key="7">
    <source>
        <dbReference type="ARBA" id="ARBA00022990"/>
    </source>
</evidence>
<dbReference type="Pfam" id="PF00975">
    <property type="entry name" value="Thioesterase"/>
    <property type="match status" value="1"/>
</dbReference>
<evidence type="ECO:0000256" key="43">
    <source>
        <dbReference type="ARBA" id="ARBA00049414"/>
    </source>
</evidence>
<dbReference type="Gene3D" id="3.40.50.720">
    <property type="entry name" value="NAD(P)-binding Rossmann-like Domain"/>
    <property type="match status" value="1"/>
</dbReference>
<comment type="catalytic activity">
    <reaction evidence="45">
        <text>butanoyl-[ACP] + malonyl-[ACP] + H(+) = 3-oxohexanoyl-[ACP] + holo-[ACP] + CO2</text>
        <dbReference type="Rhea" id="RHEA:41820"/>
        <dbReference type="Rhea" id="RHEA-COMP:9623"/>
        <dbReference type="Rhea" id="RHEA-COMP:9628"/>
        <dbReference type="Rhea" id="RHEA-COMP:9629"/>
        <dbReference type="Rhea" id="RHEA-COMP:9685"/>
        <dbReference type="ChEBI" id="CHEBI:15378"/>
        <dbReference type="ChEBI" id="CHEBI:16526"/>
        <dbReference type="ChEBI" id="CHEBI:64479"/>
        <dbReference type="ChEBI" id="CHEBI:78449"/>
        <dbReference type="ChEBI" id="CHEBI:78454"/>
        <dbReference type="ChEBI" id="CHEBI:78456"/>
    </reaction>
    <physiologicalReaction direction="left-to-right" evidence="45">
        <dbReference type="Rhea" id="RHEA:41821"/>
    </physiologicalReaction>
</comment>
<accession>A0A3Q0IWX7</accession>